<reference evidence="2" key="1">
    <citation type="journal article" date="2015" name="PeerJ">
        <title>First genomic representation of candidate bacterial phylum KSB3 points to enhanced environmental sensing as a trigger of wastewater bulking.</title>
        <authorList>
            <person name="Sekiguchi Y."/>
            <person name="Ohashi A."/>
            <person name="Parks D.H."/>
            <person name="Yamauchi T."/>
            <person name="Tyson G.W."/>
            <person name="Hugenholtz P."/>
        </authorList>
    </citation>
    <scope>NUCLEOTIDE SEQUENCE [LARGE SCALE GENOMIC DNA]</scope>
</reference>
<dbReference type="AlphaFoldDB" id="A0A081C4K5"/>
<dbReference type="EMBL" id="DF820470">
    <property type="protein sequence ID" value="GAK59510.1"/>
    <property type="molecule type" value="Genomic_DNA"/>
</dbReference>
<dbReference type="Pfam" id="PF01547">
    <property type="entry name" value="SBP_bac_1"/>
    <property type="match status" value="1"/>
</dbReference>
<dbReference type="InterPro" id="IPR006059">
    <property type="entry name" value="SBP"/>
</dbReference>
<dbReference type="eggNOG" id="COG1653">
    <property type="taxonomic scope" value="Bacteria"/>
</dbReference>
<evidence type="ECO:0000313" key="3">
    <source>
        <dbReference type="Proteomes" id="UP000030661"/>
    </source>
</evidence>
<accession>A0A081C4K5</accession>
<dbReference type="STRING" id="1499967.U27_06495"/>
<keyword evidence="3" id="KW-1185">Reference proteome</keyword>
<dbReference type="Gene3D" id="3.40.190.10">
    <property type="entry name" value="Periplasmic binding protein-like II"/>
    <property type="match status" value="2"/>
</dbReference>
<gene>
    <name evidence="2" type="ORF">U27_06495</name>
</gene>
<organism evidence="2">
    <name type="scientific">Vecturithrix granuli</name>
    <dbReference type="NCBI Taxonomy" id="1499967"/>
    <lineage>
        <taxon>Bacteria</taxon>
        <taxon>Candidatus Moduliflexota</taxon>
        <taxon>Candidatus Vecturitrichia</taxon>
        <taxon>Candidatus Vecturitrichales</taxon>
        <taxon>Candidatus Vecturitrichaceae</taxon>
        <taxon>Candidatus Vecturithrix</taxon>
    </lineage>
</organism>
<feature type="signal peptide" evidence="1">
    <location>
        <begin position="1"/>
        <end position="27"/>
    </location>
</feature>
<dbReference type="PANTHER" id="PTHR43649">
    <property type="entry name" value="ARABINOSE-BINDING PROTEIN-RELATED"/>
    <property type="match status" value="1"/>
</dbReference>
<dbReference type="HOGENOM" id="CLU_031285_9_2_0"/>
<dbReference type="InterPro" id="IPR050490">
    <property type="entry name" value="Bact_solute-bd_prot1"/>
</dbReference>
<name>A0A081C4K5_VECG1</name>
<sequence length="443" mass="49489">MKYRVLLMIGLGQMWTCLFCLAMSAQADEWIDRIKTQFGGQTITCAFAPHPTTTAFQIMTKEFTALTEIRVRWDIIEENQLRRKLLADHAARTGLYDVLLIDAFNMAEYAPTGLAIDLEPLLNNSALTPTWYNYEDILSAYRHGIGKYRGVIYGIPVAGETRYVGYRKDLLQKYRQQPPETMAELLALAKFFQGKEPGLHGIVMRGQRGIHFASGWMTTMYQQGGQFLDQQTWQVLVNRPQTVASLEYYVDLLRQGPPEIAAYTHQEPVEAFIAGKAALWFDSTAWTSTILDRTRSHIVDKVGFAPPPAGPAGAYAALAGWNVGISSDIPESRQKAAWAFIVWMTSQRKAEEYVRLGGAPVRKSVYTNPALIAEDFTFPIQLKTLELAANLVKAGITWIPPHVKTMHVLEVVGNAGADVLAGKMSAQDALDRAQKEVERIMAK</sequence>
<dbReference type="Proteomes" id="UP000030661">
    <property type="component" value="Unassembled WGS sequence"/>
</dbReference>
<keyword evidence="1" id="KW-0732">Signal</keyword>
<protein>
    <submittedName>
        <fullName evidence="2">Extracellular solute-binding protein family 1</fullName>
    </submittedName>
</protein>
<dbReference type="SUPFAM" id="SSF53850">
    <property type="entry name" value="Periplasmic binding protein-like II"/>
    <property type="match status" value="1"/>
</dbReference>
<evidence type="ECO:0000256" key="1">
    <source>
        <dbReference type="SAM" id="SignalP"/>
    </source>
</evidence>
<dbReference type="CDD" id="cd13585">
    <property type="entry name" value="PBP2_TMBP_like"/>
    <property type="match status" value="1"/>
</dbReference>
<proteinExistence type="predicted"/>
<feature type="chain" id="PRO_5001755534" evidence="1">
    <location>
        <begin position="28"/>
        <end position="443"/>
    </location>
</feature>
<dbReference type="PANTHER" id="PTHR43649:SF12">
    <property type="entry name" value="DIACETYLCHITOBIOSE BINDING PROTEIN DASA"/>
    <property type="match status" value="1"/>
</dbReference>
<evidence type="ECO:0000313" key="2">
    <source>
        <dbReference type="EMBL" id="GAK59510.1"/>
    </source>
</evidence>